<dbReference type="InterPro" id="IPR003453">
    <property type="entry name" value="ABC_MlaE_roteobac"/>
</dbReference>
<dbReference type="NCBIfam" id="TIGR00056">
    <property type="entry name" value="MlaE family lipid ABC transporter permease subunit"/>
    <property type="match status" value="1"/>
</dbReference>
<dbReference type="KEGG" id="metu:GNH96_00920"/>
<feature type="transmembrane region" description="Helical" evidence="1">
    <location>
        <begin position="222"/>
        <end position="246"/>
    </location>
</feature>
<feature type="transmembrane region" description="Helical" evidence="1">
    <location>
        <begin position="373"/>
        <end position="393"/>
    </location>
</feature>
<dbReference type="Pfam" id="PF02405">
    <property type="entry name" value="MlaE"/>
    <property type="match status" value="1"/>
</dbReference>
<name>A0A858Q4D3_9GAMM</name>
<evidence type="ECO:0000256" key="1">
    <source>
        <dbReference type="RuleBase" id="RU362044"/>
    </source>
</evidence>
<dbReference type="EMBL" id="CP046565">
    <property type="protein sequence ID" value="QJD28668.1"/>
    <property type="molecule type" value="Genomic_DNA"/>
</dbReference>
<proteinExistence type="inferred from homology"/>
<organism evidence="3 4">
    <name type="scientific">Methylococcus geothermalis</name>
    <dbReference type="NCBI Taxonomy" id="2681310"/>
    <lineage>
        <taxon>Bacteria</taxon>
        <taxon>Pseudomonadati</taxon>
        <taxon>Pseudomonadota</taxon>
        <taxon>Gammaproteobacteria</taxon>
        <taxon>Methylococcales</taxon>
        <taxon>Methylococcaceae</taxon>
        <taxon>Methylococcus</taxon>
    </lineage>
</organism>
<sequence>MRSMIVQYRRPKKRPRPFRPRKVNMTDSASQMLAPPEFAVARGRAAVRGHWNLRGLMAGAPDLRERLRNTARERDLEWDLREVTLLDSAGAFVLWQAWGERLPERVLLRPEQQSAFRRWQAGGIPSMRDGQRPPVPMRRRIIAALAGLGDHLLAILALLGQLILDLLHLARHPGEIPWREISSTIHETGGRALGITALVGFLIGVVVSYLSSLQLRTFGAQVYIVNILGMSIIRELGPLLAAILVAGRSGSSMTARIGVMRVTQELDALAAMGISQSLRLILPKVIALVVALPLLVVWTDVVALAGGAVSAHLELEIGYHQFFQKLPAAVPVTNFAIGLGKAAVFGLFVALIACHYGLRIEPNTESLGNETTNSVVVSITLVILIDAVFAILFRGVGIR</sequence>
<dbReference type="PANTHER" id="PTHR30188:SF3">
    <property type="entry name" value="ABC TRANSPORTER PERMEASE"/>
    <property type="match status" value="1"/>
</dbReference>
<evidence type="ECO:0000256" key="2">
    <source>
        <dbReference type="SAM" id="MobiDB-lite"/>
    </source>
</evidence>
<dbReference type="RefSeq" id="WP_169601439.1">
    <property type="nucleotide sequence ID" value="NZ_CP046565.1"/>
</dbReference>
<dbReference type="PANTHER" id="PTHR30188">
    <property type="entry name" value="ABC TRANSPORTER PERMEASE PROTEIN-RELATED"/>
    <property type="match status" value="1"/>
</dbReference>
<gene>
    <name evidence="3" type="ORF">GNH96_00920</name>
</gene>
<dbReference type="AlphaFoldDB" id="A0A858Q4D3"/>
<feature type="compositionally biased region" description="Basic residues" evidence="2">
    <location>
        <begin position="9"/>
        <end position="22"/>
    </location>
</feature>
<keyword evidence="1" id="KW-1133">Transmembrane helix</keyword>
<dbReference type="Proteomes" id="UP000503004">
    <property type="component" value="Chromosome"/>
</dbReference>
<accession>A0A858Q4D3</accession>
<reference evidence="4" key="1">
    <citation type="submission" date="2019-12" db="EMBL/GenBank/DDBJ databases">
        <authorList>
            <person name="Awala S.I."/>
            <person name="Rhee S.K."/>
        </authorList>
    </citation>
    <scope>NUCLEOTIDE SEQUENCE [LARGE SCALE GENOMIC DNA]</scope>
    <source>
        <strain evidence="4">IM1</strain>
    </source>
</reference>
<dbReference type="GO" id="GO:0005548">
    <property type="term" value="F:phospholipid transporter activity"/>
    <property type="evidence" value="ECO:0007669"/>
    <property type="project" value="TreeGrafter"/>
</dbReference>
<comment type="subcellular location">
    <subcellularLocation>
        <location evidence="1">Cell inner membrane</location>
        <topology evidence="1">Multi-pass membrane protein</topology>
    </subcellularLocation>
</comment>
<evidence type="ECO:0000313" key="3">
    <source>
        <dbReference type="EMBL" id="QJD28668.1"/>
    </source>
</evidence>
<dbReference type="InterPro" id="IPR030802">
    <property type="entry name" value="Permease_MalE"/>
</dbReference>
<feature type="transmembrane region" description="Helical" evidence="1">
    <location>
        <begin position="285"/>
        <end position="311"/>
    </location>
</feature>
<feature type="transmembrane region" description="Helical" evidence="1">
    <location>
        <begin position="332"/>
        <end position="353"/>
    </location>
</feature>
<keyword evidence="1" id="KW-0472">Membrane</keyword>
<dbReference type="GO" id="GO:0043190">
    <property type="term" value="C:ATP-binding cassette (ABC) transporter complex"/>
    <property type="evidence" value="ECO:0007669"/>
    <property type="project" value="InterPro"/>
</dbReference>
<evidence type="ECO:0000313" key="4">
    <source>
        <dbReference type="Proteomes" id="UP000503004"/>
    </source>
</evidence>
<feature type="transmembrane region" description="Helical" evidence="1">
    <location>
        <begin position="141"/>
        <end position="164"/>
    </location>
</feature>
<keyword evidence="1" id="KW-1003">Cell membrane</keyword>
<keyword evidence="1" id="KW-0812">Transmembrane</keyword>
<protein>
    <submittedName>
        <fullName evidence="3">MlaE family lipid ABC transporter permease subunit</fullName>
    </submittedName>
</protein>
<comment type="similarity">
    <text evidence="1">Belongs to the MlaE permease family.</text>
</comment>
<keyword evidence="1" id="KW-0997">Cell inner membrane</keyword>
<feature type="transmembrane region" description="Helical" evidence="1">
    <location>
        <begin position="192"/>
        <end position="210"/>
    </location>
</feature>
<feature type="region of interest" description="Disordered" evidence="2">
    <location>
        <begin position="1"/>
        <end position="22"/>
    </location>
</feature>
<keyword evidence="4" id="KW-1185">Reference proteome</keyword>